<evidence type="ECO:0000256" key="3">
    <source>
        <dbReference type="ARBA" id="ARBA00023002"/>
    </source>
</evidence>
<keyword evidence="6" id="KW-0472">Membrane</keyword>
<evidence type="ECO:0000256" key="6">
    <source>
        <dbReference type="SAM" id="Phobius"/>
    </source>
</evidence>
<dbReference type="InterPro" id="IPR012336">
    <property type="entry name" value="Thioredoxin-like_fold"/>
</dbReference>
<proteinExistence type="inferred from homology"/>
<evidence type="ECO:0000256" key="5">
    <source>
        <dbReference type="ARBA" id="ARBA00023284"/>
    </source>
</evidence>
<evidence type="ECO:0000256" key="1">
    <source>
        <dbReference type="ARBA" id="ARBA00005791"/>
    </source>
</evidence>
<dbReference type="AlphaFoldDB" id="A0A1F6NK45"/>
<name>A0A1F6NK45_9BACT</name>
<feature type="domain" description="Thioredoxin" evidence="7">
    <location>
        <begin position="91"/>
        <end position="277"/>
    </location>
</feature>
<keyword evidence="6" id="KW-1133">Transmembrane helix</keyword>
<gene>
    <name evidence="8" type="ORF">A2261_01510</name>
</gene>
<evidence type="ECO:0000313" key="9">
    <source>
        <dbReference type="Proteomes" id="UP000177803"/>
    </source>
</evidence>
<dbReference type="SUPFAM" id="SSF52833">
    <property type="entry name" value="Thioredoxin-like"/>
    <property type="match status" value="1"/>
</dbReference>
<organism evidence="8 9">
    <name type="scientific">Candidatus Magasanikbacteria bacterium RIFOXYA2_FULL_44_8</name>
    <dbReference type="NCBI Taxonomy" id="1798696"/>
    <lineage>
        <taxon>Bacteria</taxon>
        <taxon>Candidatus Magasanikiibacteriota</taxon>
    </lineage>
</organism>
<dbReference type="EMBL" id="MFQR01000048">
    <property type="protein sequence ID" value="OGH84014.1"/>
    <property type="molecule type" value="Genomic_DNA"/>
</dbReference>
<dbReference type="InterPro" id="IPR036249">
    <property type="entry name" value="Thioredoxin-like_sf"/>
</dbReference>
<dbReference type="GO" id="GO:0016491">
    <property type="term" value="F:oxidoreductase activity"/>
    <property type="evidence" value="ECO:0007669"/>
    <property type="project" value="UniProtKB-KW"/>
</dbReference>
<dbReference type="Pfam" id="PF13462">
    <property type="entry name" value="Thioredoxin_4"/>
    <property type="match status" value="1"/>
</dbReference>
<keyword evidence="5" id="KW-0676">Redox-active center</keyword>
<evidence type="ECO:0000256" key="2">
    <source>
        <dbReference type="ARBA" id="ARBA00022729"/>
    </source>
</evidence>
<keyword evidence="4" id="KW-1015">Disulfide bond</keyword>
<evidence type="ECO:0000256" key="4">
    <source>
        <dbReference type="ARBA" id="ARBA00023157"/>
    </source>
</evidence>
<reference evidence="8 9" key="1">
    <citation type="journal article" date="2016" name="Nat. Commun.">
        <title>Thousands of microbial genomes shed light on interconnected biogeochemical processes in an aquifer system.</title>
        <authorList>
            <person name="Anantharaman K."/>
            <person name="Brown C.T."/>
            <person name="Hug L.A."/>
            <person name="Sharon I."/>
            <person name="Castelle C.J."/>
            <person name="Probst A.J."/>
            <person name="Thomas B.C."/>
            <person name="Singh A."/>
            <person name="Wilkins M.J."/>
            <person name="Karaoz U."/>
            <person name="Brodie E.L."/>
            <person name="Williams K.H."/>
            <person name="Hubbard S.S."/>
            <person name="Banfield J.F."/>
        </authorList>
    </citation>
    <scope>NUCLEOTIDE SEQUENCE [LARGE SCALE GENOMIC DNA]</scope>
</reference>
<dbReference type="PANTHER" id="PTHR13887">
    <property type="entry name" value="GLUTATHIONE S-TRANSFERASE KAPPA"/>
    <property type="match status" value="1"/>
</dbReference>
<evidence type="ECO:0000259" key="7">
    <source>
        <dbReference type="PROSITE" id="PS51352"/>
    </source>
</evidence>
<keyword evidence="2" id="KW-0732">Signal</keyword>
<dbReference type="PROSITE" id="PS51352">
    <property type="entry name" value="THIOREDOXIN_2"/>
    <property type="match status" value="1"/>
</dbReference>
<dbReference type="Proteomes" id="UP000177803">
    <property type="component" value="Unassembled WGS sequence"/>
</dbReference>
<feature type="transmembrane region" description="Helical" evidence="6">
    <location>
        <begin position="44"/>
        <end position="65"/>
    </location>
</feature>
<evidence type="ECO:0000313" key="8">
    <source>
        <dbReference type="EMBL" id="OGH84014.1"/>
    </source>
</evidence>
<dbReference type="PANTHER" id="PTHR13887:SF14">
    <property type="entry name" value="DISULFIDE BOND FORMATION PROTEIN D"/>
    <property type="match status" value="1"/>
</dbReference>
<dbReference type="InterPro" id="IPR013766">
    <property type="entry name" value="Thioredoxin_domain"/>
</dbReference>
<comment type="caution">
    <text evidence="8">The sequence shown here is derived from an EMBL/GenBank/DDBJ whole genome shotgun (WGS) entry which is preliminary data.</text>
</comment>
<keyword evidence="3" id="KW-0560">Oxidoreductase</keyword>
<comment type="similarity">
    <text evidence="1">Belongs to the thioredoxin family. DsbA subfamily.</text>
</comment>
<keyword evidence="6" id="KW-0812">Transmembrane</keyword>
<dbReference type="Gene3D" id="3.40.30.10">
    <property type="entry name" value="Glutaredoxin"/>
    <property type="match status" value="1"/>
</dbReference>
<protein>
    <recommendedName>
        <fullName evidence="7">Thioredoxin domain-containing protein</fullName>
    </recommendedName>
</protein>
<sequence length="277" mass="31237">MEEEQITSFEVGSVHGEDLSVPVESGDSAFAVNNPPAMHWYRTWWGITTIVVGVILLVFGSFFLYNVVKFYQMIKEGNGPELEKKYAESDYRVNPQLAAMRLELESGDHPYLGNNEAPVTIVAFYDYKCPYTIDAAPSMFQLAQKFGNKVKLIIRDFPSESLHPGANEVAKLADCAYKMGFYWPAYTWIFSNQDSLPTSTIMSDEYANQFAGTFGADTKQFLACFHSSDVDMTINKNFADGYRFGVRGTPTFFINGEKVQGAVDYNIWEGYLKQFAD</sequence>
<accession>A0A1F6NK45</accession>